<evidence type="ECO:0000256" key="1">
    <source>
        <dbReference type="ARBA" id="ARBA00004141"/>
    </source>
</evidence>
<feature type="transmembrane region" description="Helical" evidence="8">
    <location>
        <begin position="2380"/>
        <end position="2403"/>
    </location>
</feature>
<evidence type="ECO:0000256" key="5">
    <source>
        <dbReference type="ARBA" id="ARBA00022989"/>
    </source>
</evidence>
<keyword evidence="11" id="KW-1185">Reference proteome</keyword>
<evidence type="ECO:0000256" key="6">
    <source>
        <dbReference type="ARBA" id="ARBA00023136"/>
    </source>
</evidence>
<evidence type="ECO:0000256" key="4">
    <source>
        <dbReference type="ARBA" id="ARBA00022737"/>
    </source>
</evidence>
<feature type="compositionally biased region" description="Polar residues" evidence="7">
    <location>
        <begin position="20"/>
        <end position="41"/>
    </location>
</feature>
<dbReference type="InterPro" id="IPR027417">
    <property type="entry name" value="P-loop_NTPase"/>
</dbReference>
<dbReference type="Pfam" id="PF24883">
    <property type="entry name" value="NPHP3_N"/>
    <property type="match status" value="3"/>
</dbReference>
<feature type="transmembrane region" description="Helical" evidence="8">
    <location>
        <begin position="2642"/>
        <end position="2663"/>
    </location>
</feature>
<evidence type="ECO:0000256" key="2">
    <source>
        <dbReference type="ARBA" id="ARBA00022448"/>
    </source>
</evidence>
<dbReference type="InterPro" id="IPR056884">
    <property type="entry name" value="NPHP3-like_N"/>
</dbReference>
<feature type="compositionally biased region" description="Low complexity" evidence="7">
    <location>
        <begin position="1538"/>
        <end position="1554"/>
    </location>
</feature>
<dbReference type="PROSITE" id="PS50850">
    <property type="entry name" value="MFS"/>
    <property type="match status" value="1"/>
</dbReference>
<accession>A0A8H5LFD5</accession>
<feature type="transmembrane region" description="Helical" evidence="8">
    <location>
        <begin position="2583"/>
        <end position="2601"/>
    </location>
</feature>
<dbReference type="InterPro" id="IPR020846">
    <property type="entry name" value="MFS_dom"/>
</dbReference>
<evidence type="ECO:0000313" key="10">
    <source>
        <dbReference type="EMBL" id="KAF5356317.1"/>
    </source>
</evidence>
<feature type="transmembrane region" description="Helical" evidence="8">
    <location>
        <begin position="2519"/>
        <end position="2544"/>
    </location>
</feature>
<dbReference type="EMBL" id="JAACJO010000007">
    <property type="protein sequence ID" value="KAF5356317.1"/>
    <property type="molecule type" value="Genomic_DNA"/>
</dbReference>
<feature type="region of interest" description="Disordered" evidence="7">
    <location>
        <begin position="1538"/>
        <end position="1579"/>
    </location>
</feature>
<evidence type="ECO:0000256" key="7">
    <source>
        <dbReference type="SAM" id="MobiDB-lite"/>
    </source>
</evidence>
<organism evidence="10 11">
    <name type="scientific">Leucocoprinus leucothites</name>
    <dbReference type="NCBI Taxonomy" id="201217"/>
    <lineage>
        <taxon>Eukaryota</taxon>
        <taxon>Fungi</taxon>
        <taxon>Dikarya</taxon>
        <taxon>Basidiomycota</taxon>
        <taxon>Agaricomycotina</taxon>
        <taxon>Agaricomycetes</taxon>
        <taxon>Agaricomycetidae</taxon>
        <taxon>Agaricales</taxon>
        <taxon>Agaricineae</taxon>
        <taxon>Agaricaceae</taxon>
        <taxon>Leucocoprinus</taxon>
    </lineage>
</organism>
<feature type="transmembrane region" description="Helical" evidence="8">
    <location>
        <begin position="2415"/>
        <end position="2436"/>
    </location>
</feature>
<sequence length="2753" mass="307000">MPGHSRNIFVKLFGHHDRAANSTHSEAPALQPTSLPQQTYASSPLPSSPLPQSTQLVQLVISPPATALPSTVPTLELPNPGPLNPAPPTSSPTILSPTVASPPSHVHAHDFVFNSPQFIHSSPGASGIKELLNHSLPDAFHNSSARYPPPKCHLGTRKDYIALVSGWALGVSDRKEPILWMRGPFGIGKSAVAQSCAEALAPMNKLAATLFFSRSNADRDDPRRVFTSIAYQVAATCPSFREIVDRRMIDDPALATKSLSTQFEDLLVHPLARVDIAGSGLDGRTVIIDGLDECRSTAAQCEIIQIIATSARKRTTPFRWFITSRPEDSIIRSMNSATVYPVCSRIELPVSRAIDHEILTYLTDEFKKIQESYGLPESWPSEEALALLVERGAGLWIYVATMVRFIQDENSYGPQDQLHIVVDFAKDVSAKVEVGNPLAEMDFFYTLIIQRIPLKLRATLRKILLVRSFSNWGPFVIADILRLSAEQFRHTCASIQSVMELQGSDLDHMDINFYHASFLEFMRDPQRSKELCIHGDLLIGLRRELLAWLHEVCSRSADSSHIVFPSDTILPEGRSHTSHYFYVLICFWELCKLPVHQLDPQTAMSLAELPFNKMLGLVDNGFRRPINALLIRNNLPANLRDKVIRKGKCLIPGCTNTEEVWILGHGENESVPRQSGTRNYYEPPADNHCLGLLRGFVPVSRICSACSFVEIGLVVAIQVNDVDFVSANAQATACFFTSNHFASSTASSACQSPTLHSHYSALHDPESLNSTSPTSSPAILPPTTSSPLRYDHAREMFRNAHDFILNNPQFTHFSSGGFGIERLLKHSIPDAFHNSSARYPPPKCHLGTRKDYIALVNDWALGVSDRKEPILWMRGPFGIGKSAVAQSCAEALVPMNKLVATLFFSRSNANRDDPRRVFTSIAYQVAAICPSFREIVDKRMIDDPALATKSLSTQFEDLLVHPLGRVNTADRGLDGRVVIIDGLDECRGTATQCEIIQIIATSTRKRTTPFRWFITSRPEDAIIRTMNSAAVSPIRSCIELPVSRAIDHEILTYLTDQFKEIQESYGLPESWPSEESLALLVEHGAGLWIYVAIMVRFIKDENSYGPKDQLRIVLEFIKDVPANAGVDNPLAEMDFFYTLIMERIPPKLRTMVRKILLLILLGRMVLVDIINILRLSAEQFHRACASIQSVMELQGSDLASMNINFYHESFLDFMTDPQRSKELCIYDDLSIGYERELLVWLHEVCSRSTDSSHIVFPSDTILPEGGSHADHYFSVLVCFWNICRAPAHQLDPQFARSMAELPFDKMFRLVGTHTWWSFDATLVRKKLQANLRDKIIRKDKCPIPGCTSTKNVWILGHGEHESVPIQGGDYLAVGNNTNPPDASVASICTSDGSLFENEGVCIVTFVIPGYPDRRSTKLLLAARLVSIGQISHADTFMTLILSWVGVRKQSILLGNCARWQWWRQYSKRPVANEETPGTQTACSCVIFPPTSASPRPPAFAMPGYSARKFFAQLFGRHDQAANSAQSEVSALRPTPLPQLLQTATHPPSTAPTPTLHDPEPLSPAPPLSPAFMPPTVASPPPPHVHAHDFVLNNPQFIHFSPAGFGIKRLLKHSMPDAFHNSSARHPPPKCHLGTRMDYIALVTDWALGVSDRKESILWMHGPFGVGKSAVAQSCAEALAPINKLAATLFFSRSSADRDDPRRVFTSIAYQVAAICPSFREIVDRRMIDDPALATKSLSTQFEDLLVHPLGKVDITKSGLDGRVVIIDGLDECRGTASQCEIIQIIATSARKRTTPFRWFIASRPEDSIIRSMSSVTVSPVRSCIELPVSRAIDHEILTYLTDEFKKIQESYGLPESWPSEEALALLVEHGAGLWIYVATMIRFIKNENSYGPKDQLRIVLEFMKDVSAKVGVDNPLAEMDFFYILIMERIPLKLRTTIRKILLLHSLCNLIPVNIANLLHLSAEQFRHTCASIQSVMELRGSDFASMKINVYHSSFLNFINDPERSKELYICGDFLIEWRRELLVWLHEVYSRRTDSLHIVFPSDTILPEGRSRVYHYTRVLICFWELCTVRAHQLDPQTAMSVVELPFNKMLGLLDDGFPWSINTHLVRDNLPAELRDKIIRKDKCPIPGCMNTEKVWIFGHGENESVPLQLRDGFMLMNNQHSDLGSLPHELSLSANEDAPIGLGDPRPNLLGYVVIMYVAQNSEFSLFWSLTIIRYSVDLPKVQVPGHMTSNPHTRRGRRDSYKLTMTKAEVTSSLSSGSVTDVPGIGNVKPEVEKRAVRKLDRNILPILTVFFFLSFLDRTNIGNARIAGLEADLGLTDRQYKIAVTTLYVPYILSEIPSNLILKRVGPRWLLPTILTIWGAITCLQGTITNFQGLLAARFFIGMVEGPMLPSIVLYLSSFYTRQELGLRIATFFTSTSLAGAFSGLLAAAISKMDGVGGRRGWQWIFILEGLLTFLIGFSGYFLIPSTPAEARFLTEEEKEAVTARIERDRPALLNGGHFHLKEVGRALMSPHVVMLILINFFNGTTIYGLAIFMPTIVNTLGFSPVRSQLLTVGPFAAGFVVTLLASWASDRYKSRAIPIACSSVLAAIGYIIYLCTDHRYTLYGSLFLTASGVYSIPPVNSAWVSNNSEPHYRRATAIALAAVFTNCGGILSTWLFPASAAPRYRDTSIINLVFILLLGLTAIANGLMLHWFNKRKQDPAKRQELLAPYFESVKADFESDYSRTEEANKRAWLDLGDKHPDFKYVL</sequence>
<dbReference type="GO" id="GO:0016020">
    <property type="term" value="C:membrane"/>
    <property type="evidence" value="ECO:0007669"/>
    <property type="project" value="UniProtKB-SubCell"/>
</dbReference>
<feature type="transmembrane region" description="Helical" evidence="8">
    <location>
        <begin position="2556"/>
        <end position="2576"/>
    </location>
</feature>
<dbReference type="PANTHER" id="PTHR43791">
    <property type="entry name" value="PERMEASE-RELATED"/>
    <property type="match status" value="1"/>
</dbReference>
<dbReference type="Pfam" id="PF07690">
    <property type="entry name" value="MFS_1"/>
    <property type="match status" value="1"/>
</dbReference>
<feature type="region of interest" description="Disordered" evidence="7">
    <location>
        <begin position="761"/>
        <end position="784"/>
    </location>
</feature>
<dbReference type="PANTHER" id="PTHR43791:SF85">
    <property type="entry name" value="TRANSPORTER, PUTATIVE (AFU_ORTHOLOGUE AFUA_6G00710)-RELATED"/>
    <property type="match status" value="1"/>
</dbReference>
<name>A0A8H5LFD5_9AGAR</name>
<dbReference type="InterPro" id="IPR011701">
    <property type="entry name" value="MFS"/>
</dbReference>
<evidence type="ECO:0000256" key="8">
    <source>
        <dbReference type="SAM" id="Phobius"/>
    </source>
</evidence>
<feature type="region of interest" description="Disordered" evidence="7">
    <location>
        <begin position="71"/>
        <end position="101"/>
    </location>
</feature>
<feature type="compositionally biased region" description="Polar residues" evidence="7">
    <location>
        <begin position="767"/>
        <end position="784"/>
    </location>
</feature>
<reference evidence="10 11" key="1">
    <citation type="journal article" date="2020" name="ISME J.">
        <title>Uncovering the hidden diversity of litter-decomposition mechanisms in mushroom-forming fungi.</title>
        <authorList>
            <person name="Floudas D."/>
            <person name="Bentzer J."/>
            <person name="Ahren D."/>
            <person name="Johansson T."/>
            <person name="Persson P."/>
            <person name="Tunlid A."/>
        </authorList>
    </citation>
    <scope>NUCLEOTIDE SEQUENCE [LARGE SCALE GENOMIC DNA]</scope>
    <source>
        <strain evidence="10 11">CBS 146.42</strain>
    </source>
</reference>
<protein>
    <recommendedName>
        <fullName evidence="9">Major facilitator superfamily (MFS) profile domain-containing protein</fullName>
    </recommendedName>
</protein>
<dbReference type="GO" id="GO:0022857">
    <property type="term" value="F:transmembrane transporter activity"/>
    <property type="evidence" value="ECO:0007669"/>
    <property type="project" value="InterPro"/>
</dbReference>
<dbReference type="SUPFAM" id="SSF103473">
    <property type="entry name" value="MFS general substrate transporter"/>
    <property type="match status" value="1"/>
</dbReference>
<feature type="domain" description="Major facilitator superfamily (MFS) profile" evidence="9">
    <location>
        <begin position="2289"/>
        <end position="2703"/>
    </location>
</feature>
<evidence type="ECO:0000256" key="3">
    <source>
        <dbReference type="ARBA" id="ARBA00022692"/>
    </source>
</evidence>
<evidence type="ECO:0000313" key="11">
    <source>
        <dbReference type="Proteomes" id="UP000559027"/>
    </source>
</evidence>
<keyword evidence="2" id="KW-0813">Transport</keyword>
<feature type="compositionally biased region" description="Pro residues" evidence="7">
    <location>
        <begin position="79"/>
        <end position="90"/>
    </location>
</feature>
<feature type="compositionally biased region" description="Low complexity" evidence="7">
    <location>
        <begin position="42"/>
        <end position="51"/>
    </location>
</feature>
<comment type="subcellular location">
    <subcellularLocation>
        <location evidence="1">Membrane</location>
        <topology evidence="1">Multi-pass membrane protein</topology>
    </subcellularLocation>
</comment>
<feature type="transmembrane region" description="Helical" evidence="8">
    <location>
        <begin position="2448"/>
        <end position="2470"/>
    </location>
</feature>
<keyword evidence="3 8" id="KW-0812">Transmembrane</keyword>
<dbReference type="FunFam" id="1.20.1250.20:FF:000013">
    <property type="entry name" value="MFS general substrate transporter"/>
    <property type="match status" value="1"/>
</dbReference>
<feature type="transmembrane region" description="Helical" evidence="8">
    <location>
        <begin position="2675"/>
        <end position="2699"/>
    </location>
</feature>
<feature type="region of interest" description="Disordered" evidence="7">
    <location>
        <begin position="20"/>
        <end position="51"/>
    </location>
</feature>
<feature type="compositionally biased region" description="Pro residues" evidence="7">
    <location>
        <begin position="1560"/>
        <end position="1579"/>
    </location>
</feature>
<dbReference type="Gene3D" id="3.40.50.300">
    <property type="entry name" value="P-loop containing nucleotide triphosphate hydrolases"/>
    <property type="match status" value="1"/>
</dbReference>
<keyword evidence="6 8" id="KW-0472">Membrane</keyword>
<evidence type="ECO:0000259" key="9">
    <source>
        <dbReference type="PROSITE" id="PS50850"/>
    </source>
</evidence>
<proteinExistence type="predicted"/>
<dbReference type="SUPFAM" id="SSF52540">
    <property type="entry name" value="P-loop containing nucleoside triphosphate hydrolases"/>
    <property type="match status" value="3"/>
</dbReference>
<dbReference type="FunFam" id="1.20.1250.20:FF:000034">
    <property type="entry name" value="MFS general substrate transporter"/>
    <property type="match status" value="1"/>
</dbReference>
<dbReference type="CDD" id="cd17327">
    <property type="entry name" value="MFS_FEN2_like"/>
    <property type="match status" value="1"/>
</dbReference>
<keyword evidence="5 8" id="KW-1133">Transmembrane helix</keyword>
<comment type="caution">
    <text evidence="10">The sequence shown here is derived from an EMBL/GenBank/DDBJ whole genome shotgun (WGS) entry which is preliminary data.</text>
</comment>
<dbReference type="Proteomes" id="UP000559027">
    <property type="component" value="Unassembled WGS sequence"/>
</dbReference>
<feature type="transmembrane region" description="Helical" evidence="8">
    <location>
        <begin position="2607"/>
        <end position="2630"/>
    </location>
</feature>
<keyword evidence="4" id="KW-0677">Repeat</keyword>
<dbReference type="Gene3D" id="1.20.1250.20">
    <property type="entry name" value="MFS general substrate transporter like domains"/>
    <property type="match status" value="2"/>
</dbReference>
<gene>
    <name evidence="10" type="ORF">D9756_003676</name>
</gene>
<dbReference type="OrthoDB" id="2985014at2759"/>
<dbReference type="InterPro" id="IPR036259">
    <property type="entry name" value="MFS_trans_sf"/>
</dbReference>